<dbReference type="Gene3D" id="3.30.40.10">
    <property type="entry name" value="Zinc/RING finger domain, C3HC4 (zinc finger)"/>
    <property type="match status" value="1"/>
</dbReference>
<proteinExistence type="predicted"/>
<feature type="transmembrane region" description="Helical" evidence="1">
    <location>
        <begin position="293"/>
        <end position="310"/>
    </location>
</feature>
<dbReference type="AlphaFoldDB" id="A0A1L7XG09"/>
<evidence type="ECO:0000313" key="3">
    <source>
        <dbReference type="Proteomes" id="UP000184330"/>
    </source>
</evidence>
<gene>
    <name evidence="2" type="ORF">PAC_13851</name>
</gene>
<name>A0A1L7XG09_9HELO</name>
<dbReference type="SUPFAM" id="SSF57850">
    <property type="entry name" value="RING/U-box"/>
    <property type="match status" value="1"/>
</dbReference>
<evidence type="ECO:0000256" key="1">
    <source>
        <dbReference type="SAM" id="Phobius"/>
    </source>
</evidence>
<protein>
    <recommendedName>
        <fullName evidence="4">RING-type domain-containing protein</fullName>
    </recommendedName>
</protein>
<dbReference type="STRING" id="576137.A0A1L7XG09"/>
<evidence type="ECO:0008006" key="4">
    <source>
        <dbReference type="Google" id="ProtNLM"/>
    </source>
</evidence>
<keyword evidence="1" id="KW-1133">Transmembrane helix</keyword>
<accession>A0A1L7XG09</accession>
<reference evidence="2 3" key="1">
    <citation type="submission" date="2016-03" db="EMBL/GenBank/DDBJ databases">
        <authorList>
            <person name="Ploux O."/>
        </authorList>
    </citation>
    <scope>NUCLEOTIDE SEQUENCE [LARGE SCALE GENOMIC DNA]</scope>
    <source>
        <strain evidence="2 3">UAMH 11012</strain>
    </source>
</reference>
<dbReference type="InterPro" id="IPR013083">
    <property type="entry name" value="Znf_RING/FYVE/PHD"/>
</dbReference>
<feature type="transmembrane region" description="Helical" evidence="1">
    <location>
        <begin position="354"/>
        <end position="373"/>
    </location>
</feature>
<organism evidence="2 3">
    <name type="scientific">Phialocephala subalpina</name>
    <dbReference type="NCBI Taxonomy" id="576137"/>
    <lineage>
        <taxon>Eukaryota</taxon>
        <taxon>Fungi</taxon>
        <taxon>Dikarya</taxon>
        <taxon>Ascomycota</taxon>
        <taxon>Pezizomycotina</taxon>
        <taxon>Leotiomycetes</taxon>
        <taxon>Helotiales</taxon>
        <taxon>Mollisiaceae</taxon>
        <taxon>Phialocephala</taxon>
        <taxon>Phialocephala fortinii species complex</taxon>
    </lineage>
</organism>
<keyword evidence="3" id="KW-1185">Reference proteome</keyword>
<dbReference type="Proteomes" id="UP000184330">
    <property type="component" value="Unassembled WGS sequence"/>
</dbReference>
<dbReference type="EMBL" id="FJOG01000025">
    <property type="protein sequence ID" value="CZR63954.1"/>
    <property type="molecule type" value="Genomic_DNA"/>
</dbReference>
<evidence type="ECO:0000313" key="2">
    <source>
        <dbReference type="EMBL" id="CZR63954.1"/>
    </source>
</evidence>
<keyword evidence="1" id="KW-0472">Membrane</keyword>
<sequence>MCRALHTNFFHECGHEQFVYTPALRRACTNRMESRAYEDEFCPRCTWKGKIPFMYPRVYTEPGAGIPCNDRTGEVTRTVRIPWYDRYRYTKETLWAERRRQAKLIYAQQRLRIEQGYDEYKQMPEHQALPPKDEIYVLRASREGVTNPSPEFYRPFADELYLIPENGDTCSICLGRTNLGITHPDACQGSDFVDSTGNKVGGEPVFLPDGHIFGLGCIRLWIEGRDVSEHHDACTFCRHEFNLLREAGFAEDQGWAALYEWDMMSIKGKVLYKLREWNQERISWPDRDNLRRWRIVMIDYYVFVAAAIMALSHPFWFSWTNFLVLTLGAAVYWWERPRPLARESTKRFERYFLVIYFGNLVEWLIENMTRGWFMRWYDFVWTLAYLAGLGLIARVTWEQSQD</sequence>
<feature type="transmembrane region" description="Helical" evidence="1">
    <location>
        <begin position="379"/>
        <end position="397"/>
    </location>
</feature>
<dbReference type="OrthoDB" id="8062037at2759"/>
<keyword evidence="1" id="KW-0812">Transmembrane</keyword>
<feature type="transmembrane region" description="Helical" evidence="1">
    <location>
        <begin position="316"/>
        <end position="334"/>
    </location>
</feature>